<reference evidence="8" key="2">
    <citation type="journal article" date="2018" name="Nat. Microbiol.">
        <title>Leveraging single-cell genomics to expand the fungal tree of life.</title>
        <authorList>
            <person name="Ahrendt S.R."/>
            <person name="Quandt C.A."/>
            <person name="Ciobanu D."/>
            <person name="Clum A."/>
            <person name="Salamov A."/>
            <person name="Andreopoulos B."/>
            <person name="Cheng J.F."/>
            <person name="Woyke T."/>
            <person name="Pelin A."/>
            <person name="Henrissat B."/>
            <person name="Reynolds N.K."/>
            <person name="Benny G.L."/>
            <person name="Smith M.E."/>
            <person name="James T.Y."/>
            <person name="Grigoriev I.V."/>
        </authorList>
    </citation>
    <scope>NUCLEOTIDE SEQUENCE [LARGE SCALE GENOMIC DNA]</scope>
    <source>
        <strain evidence="8">CSF55</strain>
    </source>
</reference>
<keyword evidence="2 5" id="KW-0689">Ribosomal protein</keyword>
<dbReference type="Gene3D" id="2.30.30.770">
    <property type="match status" value="1"/>
</dbReference>
<dbReference type="Proteomes" id="UP000030755">
    <property type="component" value="Unassembled WGS sequence"/>
</dbReference>
<dbReference type="OMA" id="NQWFFTK"/>
<evidence type="ECO:0000313" key="7">
    <source>
        <dbReference type="Proteomes" id="UP000030755"/>
    </source>
</evidence>
<dbReference type="OrthoDB" id="2365484at2759"/>
<organism evidence="5 7">
    <name type="scientific">Rozella allomycis (strain CSF55)</name>
    <dbReference type="NCBI Taxonomy" id="988480"/>
    <lineage>
        <taxon>Eukaryota</taxon>
        <taxon>Fungi</taxon>
        <taxon>Fungi incertae sedis</taxon>
        <taxon>Cryptomycota</taxon>
        <taxon>Cryptomycota incertae sedis</taxon>
        <taxon>Rozella</taxon>
    </lineage>
</organism>
<evidence type="ECO:0000256" key="1">
    <source>
        <dbReference type="ARBA" id="ARBA00009124"/>
    </source>
</evidence>
<evidence type="ECO:0000313" key="8">
    <source>
        <dbReference type="Proteomes" id="UP000281549"/>
    </source>
</evidence>
<reference evidence="5 7" key="1">
    <citation type="journal article" date="2013" name="Curr. Biol.">
        <title>Shared signatures of parasitism and phylogenomics unite Cryptomycota and microsporidia.</title>
        <authorList>
            <person name="James T.Y."/>
            <person name="Pelin A."/>
            <person name="Bonen L."/>
            <person name="Ahrendt S."/>
            <person name="Sain D."/>
            <person name="Corradi N."/>
            <person name="Stajich J.E."/>
        </authorList>
    </citation>
    <scope>NUCLEOTIDE SEQUENCE [LARGE SCALE GENOMIC DNA]</scope>
    <source>
        <strain evidence="5 7">CSF55</strain>
        <strain evidence="5 7">CSF55</strain>
    </source>
</reference>
<evidence type="ECO:0000313" key="6">
    <source>
        <dbReference type="EMBL" id="RKP21782.1"/>
    </source>
</evidence>
<dbReference type="PANTHER" id="PTHR10497">
    <property type="entry name" value="60S RIBOSOMAL PROTEIN L27"/>
    <property type="match status" value="1"/>
</dbReference>
<dbReference type="GO" id="GO:1990904">
    <property type="term" value="C:ribonucleoprotein complex"/>
    <property type="evidence" value="ECO:0007669"/>
    <property type="project" value="UniProtKB-KW"/>
</dbReference>
<dbReference type="CDD" id="cd06090">
    <property type="entry name" value="KOW_RPL27"/>
    <property type="match status" value="1"/>
</dbReference>
<feature type="domain" description="KOW" evidence="4">
    <location>
        <begin position="4"/>
        <end position="31"/>
    </location>
</feature>
<keyword evidence="7" id="KW-1185">Reference proteome</keyword>
<dbReference type="InterPro" id="IPR005824">
    <property type="entry name" value="KOW"/>
</dbReference>
<evidence type="ECO:0000256" key="2">
    <source>
        <dbReference type="ARBA" id="ARBA00022980"/>
    </source>
</evidence>
<name>A0A075AZ31_ROZAC</name>
<dbReference type="InterPro" id="IPR008991">
    <property type="entry name" value="Translation_prot_SH3-like_sf"/>
</dbReference>
<keyword evidence="3" id="KW-0687">Ribonucleoprotein</keyword>
<dbReference type="SMART" id="SM00739">
    <property type="entry name" value="KOW"/>
    <property type="match status" value="1"/>
</dbReference>
<dbReference type="FunFam" id="2.30.30.770:FF:000001">
    <property type="entry name" value="60S ribosomal protein L27"/>
    <property type="match status" value="1"/>
</dbReference>
<dbReference type="InterPro" id="IPR041991">
    <property type="entry name" value="Ribosomal_eL27_KOW"/>
</dbReference>
<dbReference type="GO" id="GO:0005840">
    <property type="term" value="C:ribosome"/>
    <property type="evidence" value="ECO:0007669"/>
    <property type="project" value="UniProtKB-KW"/>
</dbReference>
<reference evidence="6" key="3">
    <citation type="submission" date="2018-08" db="EMBL/GenBank/DDBJ databases">
        <title>Leveraging single-cell genomics to expand the Fungal Tree of Life.</title>
        <authorList>
            <consortium name="DOE Joint Genome Institute"/>
            <person name="Ahrendt S.R."/>
            <person name="Quandt C.A."/>
            <person name="Ciobanu D."/>
            <person name="Clum A."/>
            <person name="Salamov A."/>
            <person name="Andreopoulos B."/>
            <person name="Cheng J.-F."/>
            <person name="Woyke T."/>
            <person name="Pelin A."/>
            <person name="Henrissat B."/>
            <person name="Reynolds N."/>
            <person name="Benny G.L."/>
            <person name="Smith M.E."/>
            <person name="James T.Y."/>
            <person name="Grigoriev I.V."/>
        </authorList>
    </citation>
    <scope>NUCLEOTIDE SEQUENCE</scope>
    <source>
        <strain evidence="6">CSF55</strain>
    </source>
</reference>
<gene>
    <name evidence="5" type="ORF">O9G_003043</name>
    <name evidence="6" type="ORF">ROZALSC1DRAFT_26835</name>
</gene>
<comment type="similarity">
    <text evidence="1">Belongs to the eukaryotic ribosomal protein eL27 family.</text>
</comment>
<dbReference type="Pfam" id="PF01777">
    <property type="entry name" value="Ribosomal_L27e"/>
    <property type="match status" value="1"/>
</dbReference>
<dbReference type="InterPro" id="IPR001141">
    <property type="entry name" value="Ribosomal_eL27"/>
</dbReference>
<proteinExistence type="inferred from homology"/>
<dbReference type="HOGENOM" id="CLU_067359_0_1_1"/>
<dbReference type="SUPFAM" id="SSF50104">
    <property type="entry name" value="Translation proteins SH3-like domain"/>
    <property type="match status" value="1"/>
</dbReference>
<accession>A0A075AZ31</accession>
<dbReference type="EMBL" id="ML004929">
    <property type="protein sequence ID" value="RKP21782.1"/>
    <property type="molecule type" value="Genomic_DNA"/>
</dbReference>
<protein>
    <submittedName>
        <fullName evidence="6">Putative 60S ribosomal protein L27</fullName>
    </submittedName>
    <submittedName>
        <fullName evidence="5">Ribosomal protein L27e domain-containing protein</fullName>
    </submittedName>
</protein>
<dbReference type="GO" id="GO:0003735">
    <property type="term" value="F:structural constituent of ribosome"/>
    <property type="evidence" value="ECO:0007669"/>
    <property type="project" value="InterPro"/>
</dbReference>
<dbReference type="STRING" id="988480.A0A075AZ31"/>
<dbReference type="Pfam" id="PF00467">
    <property type="entry name" value="KOW"/>
    <property type="match status" value="1"/>
</dbReference>
<dbReference type="Proteomes" id="UP000281549">
    <property type="component" value="Unassembled WGS sequence"/>
</dbReference>
<dbReference type="AlphaFoldDB" id="A0A075AZ31"/>
<dbReference type="EMBL" id="KE560847">
    <property type="protein sequence ID" value="EPZ35389.1"/>
    <property type="molecule type" value="Genomic_DNA"/>
</dbReference>
<dbReference type="InterPro" id="IPR038655">
    <property type="entry name" value="Ribosomal_eL27_sf"/>
</dbReference>
<evidence type="ECO:0000256" key="3">
    <source>
        <dbReference type="ARBA" id="ARBA00023274"/>
    </source>
</evidence>
<dbReference type="GO" id="GO:0006412">
    <property type="term" value="P:translation"/>
    <property type="evidence" value="ECO:0007669"/>
    <property type="project" value="InterPro"/>
</dbReference>
<evidence type="ECO:0000259" key="4">
    <source>
        <dbReference type="SMART" id="SM00739"/>
    </source>
</evidence>
<sequence length="136" mass="15524">MVSFIKQGKAVVILNGRFAGKKAVVVENFDEKTGDKKRAGHCLVVGVERCPLKITSSMGQKRVARRSRVKPFVKVINHSHMLPTRYSFNVDLSKVVKHEAIQDAAQRQEVRKKVRKILEDAYATGSHKWFFSKLRF</sequence>
<evidence type="ECO:0000313" key="5">
    <source>
        <dbReference type="EMBL" id="EPZ35389.1"/>
    </source>
</evidence>